<gene>
    <name evidence="8" type="ORF">ASIM_LOCUS18040</name>
</gene>
<feature type="transmembrane region" description="Helical" evidence="5">
    <location>
        <begin position="90"/>
        <end position="113"/>
    </location>
</feature>
<dbReference type="InterPro" id="IPR045263">
    <property type="entry name" value="GLUT"/>
</dbReference>
<accession>A0A0M3KCE2</accession>
<dbReference type="AlphaFoldDB" id="A0A0M3KCE2"/>
<dbReference type="PROSITE" id="PS50850">
    <property type="entry name" value="MFS"/>
    <property type="match status" value="1"/>
</dbReference>
<sequence length="280" mass="31707">MHLSELKLFCICCSLAFACNFQYGFSSTYFNTPVTSFKHYLNASITQKGFTFNESTYEWVWNLLLNIWFIGFFFGIWLSPILNDRFGRKVGFLFGTVLSLLASILRYLGIIYLLPELLFVGRIIVSITAAVMYQSLILYIQECSPTRLRGMMSFTTEMSYSSMCVLGLALGTDQIFGQKLNYLLGMVIIPCVLAVLVIVPIPETPKFLLITRNDRKAAIRSMRFFHGSQVDVESVITEIEKETEDKSSSSLKEIATTPHLRKAAVIACCALQVPQIIFLR</sequence>
<feature type="transmembrane region" description="Helical" evidence="5">
    <location>
        <begin position="59"/>
        <end position="78"/>
    </location>
</feature>
<dbReference type="GO" id="GO:0015149">
    <property type="term" value="F:hexose transmembrane transporter activity"/>
    <property type="evidence" value="ECO:0007669"/>
    <property type="project" value="TreeGrafter"/>
</dbReference>
<dbReference type="Proteomes" id="UP000267096">
    <property type="component" value="Unassembled WGS sequence"/>
</dbReference>
<evidence type="ECO:0000313" key="8">
    <source>
        <dbReference type="EMBL" id="VDK62861.1"/>
    </source>
</evidence>
<protein>
    <submittedName>
        <fullName evidence="10">MFS domain-containing protein</fullName>
    </submittedName>
</protein>
<name>A0A0M3KCE2_ANISI</name>
<keyword evidence="2 5" id="KW-0812">Transmembrane</keyword>
<reference evidence="8 9" key="2">
    <citation type="submission" date="2018-11" db="EMBL/GenBank/DDBJ databases">
        <authorList>
            <consortium name="Pathogen Informatics"/>
        </authorList>
    </citation>
    <scope>NUCLEOTIDE SEQUENCE [LARGE SCALE GENOMIC DNA]</scope>
</reference>
<dbReference type="PANTHER" id="PTHR23503">
    <property type="entry name" value="SOLUTE CARRIER FAMILY 2"/>
    <property type="match status" value="1"/>
</dbReference>
<dbReference type="EMBL" id="UYRR01034943">
    <property type="protein sequence ID" value="VDK62861.1"/>
    <property type="molecule type" value="Genomic_DNA"/>
</dbReference>
<evidence type="ECO:0000313" key="9">
    <source>
        <dbReference type="Proteomes" id="UP000267096"/>
    </source>
</evidence>
<dbReference type="SUPFAM" id="SSF103473">
    <property type="entry name" value="MFS general substrate transporter"/>
    <property type="match status" value="1"/>
</dbReference>
<evidence type="ECO:0000259" key="7">
    <source>
        <dbReference type="PROSITE" id="PS50850"/>
    </source>
</evidence>
<evidence type="ECO:0000256" key="3">
    <source>
        <dbReference type="ARBA" id="ARBA00022989"/>
    </source>
</evidence>
<dbReference type="PANTHER" id="PTHR23503:SF29">
    <property type="entry name" value="MAJOR FACILITATOR SUPERFAMILY (MFS) PROFILE DOMAIN-CONTAINING PROTEIN"/>
    <property type="match status" value="1"/>
</dbReference>
<dbReference type="PROSITE" id="PS51257">
    <property type="entry name" value="PROKAR_LIPOPROTEIN"/>
    <property type="match status" value="1"/>
</dbReference>
<feature type="domain" description="Major facilitator superfamily (MFS) profile" evidence="7">
    <location>
        <begin position="12"/>
        <end position="280"/>
    </location>
</feature>
<comment type="subcellular location">
    <subcellularLocation>
        <location evidence="1">Membrane</location>
        <topology evidence="1">Multi-pass membrane protein</topology>
    </subcellularLocation>
</comment>
<reference evidence="10" key="1">
    <citation type="submission" date="2017-02" db="UniProtKB">
        <authorList>
            <consortium name="WormBaseParasite"/>
        </authorList>
    </citation>
    <scope>IDENTIFICATION</scope>
</reference>
<keyword evidence="3 5" id="KW-1133">Transmembrane helix</keyword>
<dbReference type="InterPro" id="IPR020846">
    <property type="entry name" value="MFS_dom"/>
</dbReference>
<dbReference type="WBParaSite" id="ASIM_0001864201-mRNA-1">
    <property type="protein sequence ID" value="ASIM_0001864201-mRNA-1"/>
    <property type="gene ID" value="ASIM_0001864201"/>
</dbReference>
<evidence type="ECO:0000256" key="1">
    <source>
        <dbReference type="ARBA" id="ARBA00004141"/>
    </source>
</evidence>
<keyword evidence="9" id="KW-1185">Reference proteome</keyword>
<dbReference type="GO" id="GO:0016020">
    <property type="term" value="C:membrane"/>
    <property type="evidence" value="ECO:0007669"/>
    <property type="project" value="UniProtKB-SubCell"/>
</dbReference>
<evidence type="ECO:0000256" key="4">
    <source>
        <dbReference type="ARBA" id="ARBA00023136"/>
    </source>
</evidence>
<dbReference type="Pfam" id="PF00083">
    <property type="entry name" value="Sugar_tr"/>
    <property type="match status" value="1"/>
</dbReference>
<feature type="transmembrane region" description="Helical" evidence="5">
    <location>
        <begin position="119"/>
        <end position="140"/>
    </location>
</feature>
<evidence type="ECO:0000256" key="6">
    <source>
        <dbReference type="SAM" id="SignalP"/>
    </source>
</evidence>
<evidence type="ECO:0000313" key="10">
    <source>
        <dbReference type="WBParaSite" id="ASIM_0001864201-mRNA-1"/>
    </source>
</evidence>
<dbReference type="Gene3D" id="1.20.1250.20">
    <property type="entry name" value="MFS general substrate transporter like domains"/>
    <property type="match status" value="1"/>
</dbReference>
<dbReference type="InterPro" id="IPR036259">
    <property type="entry name" value="MFS_trans_sf"/>
</dbReference>
<organism evidence="10">
    <name type="scientific">Anisakis simplex</name>
    <name type="common">Herring worm</name>
    <dbReference type="NCBI Taxonomy" id="6269"/>
    <lineage>
        <taxon>Eukaryota</taxon>
        <taxon>Metazoa</taxon>
        <taxon>Ecdysozoa</taxon>
        <taxon>Nematoda</taxon>
        <taxon>Chromadorea</taxon>
        <taxon>Rhabditida</taxon>
        <taxon>Spirurina</taxon>
        <taxon>Ascaridomorpha</taxon>
        <taxon>Ascaridoidea</taxon>
        <taxon>Anisakidae</taxon>
        <taxon>Anisakis</taxon>
        <taxon>Anisakis simplex complex</taxon>
    </lineage>
</organism>
<proteinExistence type="predicted"/>
<evidence type="ECO:0000256" key="2">
    <source>
        <dbReference type="ARBA" id="ARBA00022692"/>
    </source>
</evidence>
<dbReference type="OrthoDB" id="4142200at2759"/>
<feature type="transmembrane region" description="Helical" evidence="5">
    <location>
        <begin position="182"/>
        <end position="202"/>
    </location>
</feature>
<feature type="signal peptide" evidence="6">
    <location>
        <begin position="1"/>
        <end position="18"/>
    </location>
</feature>
<evidence type="ECO:0000256" key="5">
    <source>
        <dbReference type="SAM" id="Phobius"/>
    </source>
</evidence>
<keyword evidence="6" id="KW-0732">Signal</keyword>
<keyword evidence="4 5" id="KW-0472">Membrane</keyword>
<dbReference type="InterPro" id="IPR005828">
    <property type="entry name" value="MFS_sugar_transport-like"/>
</dbReference>
<feature type="chain" id="PRO_5043121371" evidence="6">
    <location>
        <begin position="19"/>
        <end position="280"/>
    </location>
</feature>